<feature type="region of interest" description="Disordered" evidence="1">
    <location>
        <begin position="83"/>
        <end position="103"/>
    </location>
</feature>
<accession>A0A4Y2T2C1</accession>
<protein>
    <submittedName>
        <fullName evidence="2">Uncharacterized protein</fullName>
    </submittedName>
</protein>
<organism evidence="2 3">
    <name type="scientific">Araneus ventricosus</name>
    <name type="common">Orbweaver spider</name>
    <name type="synonym">Epeira ventricosa</name>
    <dbReference type="NCBI Taxonomy" id="182803"/>
    <lineage>
        <taxon>Eukaryota</taxon>
        <taxon>Metazoa</taxon>
        <taxon>Ecdysozoa</taxon>
        <taxon>Arthropoda</taxon>
        <taxon>Chelicerata</taxon>
        <taxon>Arachnida</taxon>
        <taxon>Araneae</taxon>
        <taxon>Araneomorphae</taxon>
        <taxon>Entelegynae</taxon>
        <taxon>Araneoidea</taxon>
        <taxon>Araneidae</taxon>
        <taxon>Araneus</taxon>
    </lineage>
</organism>
<evidence type="ECO:0000313" key="2">
    <source>
        <dbReference type="EMBL" id="GBN94754.1"/>
    </source>
</evidence>
<dbReference type="AlphaFoldDB" id="A0A4Y2T2C1"/>
<sequence length="146" mass="16872">MTRTTREKAPLLETFALYQRKDVWTTTHDLTCNRLIYATFLLRCGVSNLKPTGSEAETLPLRHRAGLLISKVTINFGMSKEVTSSAEDTAADPQLEESKLRKQRQEERFLTERIYISQLRQLAPEFPQGYSKFPHTRYTGDWQNSC</sequence>
<proteinExistence type="predicted"/>
<evidence type="ECO:0000313" key="3">
    <source>
        <dbReference type="Proteomes" id="UP000499080"/>
    </source>
</evidence>
<keyword evidence="3" id="KW-1185">Reference proteome</keyword>
<reference evidence="2 3" key="1">
    <citation type="journal article" date="2019" name="Sci. Rep.">
        <title>Orb-weaving spider Araneus ventricosus genome elucidates the spidroin gene catalogue.</title>
        <authorList>
            <person name="Kono N."/>
            <person name="Nakamura H."/>
            <person name="Ohtoshi R."/>
            <person name="Moran D.A.P."/>
            <person name="Shinohara A."/>
            <person name="Yoshida Y."/>
            <person name="Fujiwara M."/>
            <person name="Mori M."/>
            <person name="Tomita M."/>
            <person name="Arakawa K."/>
        </authorList>
    </citation>
    <scope>NUCLEOTIDE SEQUENCE [LARGE SCALE GENOMIC DNA]</scope>
</reference>
<comment type="caution">
    <text evidence="2">The sequence shown here is derived from an EMBL/GenBank/DDBJ whole genome shotgun (WGS) entry which is preliminary data.</text>
</comment>
<name>A0A4Y2T2C1_ARAVE</name>
<gene>
    <name evidence="2" type="ORF">AVEN_65746_1</name>
</gene>
<dbReference type="Proteomes" id="UP000499080">
    <property type="component" value="Unassembled WGS sequence"/>
</dbReference>
<evidence type="ECO:0000256" key="1">
    <source>
        <dbReference type="SAM" id="MobiDB-lite"/>
    </source>
</evidence>
<dbReference type="EMBL" id="BGPR01025658">
    <property type="protein sequence ID" value="GBN94754.1"/>
    <property type="molecule type" value="Genomic_DNA"/>
</dbReference>